<evidence type="ECO:0000313" key="2">
    <source>
        <dbReference type="Proteomes" id="UP000887013"/>
    </source>
</evidence>
<accession>A0A8X6TKG0</accession>
<keyword evidence="2" id="KW-1185">Reference proteome</keyword>
<dbReference type="AlphaFoldDB" id="A0A8X6TKG0"/>
<dbReference type="EMBL" id="BMAW01107132">
    <property type="protein sequence ID" value="GFT27763.1"/>
    <property type="molecule type" value="Genomic_DNA"/>
</dbReference>
<sequence>MTNYVKIVIRIVTGSRNVTCSQRSWENHARGVPTSQAPHHPITCDARCRWSESERGASKKKESDPRAPVVVDGSGSFFNFTRDLVNYDKGLNRDDKLASTLFYKAIQRGEFWCNTPI</sequence>
<gene>
    <name evidence="1" type="ORF">NPIL_119451</name>
</gene>
<name>A0A8X6TKG0_NEPPI</name>
<protein>
    <submittedName>
        <fullName evidence="1">Uncharacterized protein</fullName>
    </submittedName>
</protein>
<organism evidence="1 2">
    <name type="scientific">Nephila pilipes</name>
    <name type="common">Giant wood spider</name>
    <name type="synonym">Nephila maculata</name>
    <dbReference type="NCBI Taxonomy" id="299642"/>
    <lineage>
        <taxon>Eukaryota</taxon>
        <taxon>Metazoa</taxon>
        <taxon>Ecdysozoa</taxon>
        <taxon>Arthropoda</taxon>
        <taxon>Chelicerata</taxon>
        <taxon>Arachnida</taxon>
        <taxon>Araneae</taxon>
        <taxon>Araneomorphae</taxon>
        <taxon>Entelegynae</taxon>
        <taxon>Araneoidea</taxon>
        <taxon>Nephilidae</taxon>
        <taxon>Nephila</taxon>
    </lineage>
</organism>
<dbReference type="OrthoDB" id="10413353at2759"/>
<comment type="caution">
    <text evidence="1">The sequence shown here is derived from an EMBL/GenBank/DDBJ whole genome shotgun (WGS) entry which is preliminary data.</text>
</comment>
<dbReference type="Proteomes" id="UP000887013">
    <property type="component" value="Unassembled WGS sequence"/>
</dbReference>
<reference evidence="1" key="1">
    <citation type="submission" date="2020-08" db="EMBL/GenBank/DDBJ databases">
        <title>Multicomponent nature underlies the extraordinary mechanical properties of spider dragline silk.</title>
        <authorList>
            <person name="Kono N."/>
            <person name="Nakamura H."/>
            <person name="Mori M."/>
            <person name="Yoshida Y."/>
            <person name="Ohtoshi R."/>
            <person name="Malay A.D."/>
            <person name="Moran D.A.P."/>
            <person name="Tomita M."/>
            <person name="Numata K."/>
            <person name="Arakawa K."/>
        </authorList>
    </citation>
    <scope>NUCLEOTIDE SEQUENCE</scope>
</reference>
<evidence type="ECO:0000313" key="1">
    <source>
        <dbReference type="EMBL" id="GFT27763.1"/>
    </source>
</evidence>
<proteinExistence type="predicted"/>